<keyword evidence="3" id="KW-0378">Hydrolase</keyword>
<reference evidence="3" key="1">
    <citation type="submission" date="2019-10" db="EMBL/GenBank/DDBJ databases">
        <authorList>
            <consortium name="DOE Joint Genome Institute"/>
            <person name="Kuo A."/>
            <person name="Miyauchi S."/>
            <person name="Kiss E."/>
            <person name="Drula E."/>
            <person name="Kohler A."/>
            <person name="Sanchez-Garcia M."/>
            <person name="Andreopoulos B."/>
            <person name="Barry K.W."/>
            <person name="Bonito G."/>
            <person name="Buee M."/>
            <person name="Carver A."/>
            <person name="Chen C."/>
            <person name="Cichocki N."/>
            <person name="Clum A."/>
            <person name="Culley D."/>
            <person name="Crous P.W."/>
            <person name="Fauchery L."/>
            <person name="Girlanda M."/>
            <person name="Hayes R."/>
            <person name="Keri Z."/>
            <person name="LaButti K."/>
            <person name="Lipzen A."/>
            <person name="Lombard V."/>
            <person name="Magnuson J."/>
            <person name="Maillard F."/>
            <person name="Morin E."/>
            <person name="Murat C."/>
            <person name="Nolan M."/>
            <person name="Ohm R."/>
            <person name="Pangilinan J."/>
            <person name="Pereira M."/>
            <person name="Perotto S."/>
            <person name="Peter M."/>
            <person name="Riley R."/>
            <person name="Sitrit Y."/>
            <person name="Stielow B."/>
            <person name="Szollosi G."/>
            <person name="Zifcakova L."/>
            <person name="Stursova M."/>
            <person name="Spatafora J.W."/>
            <person name="Tedersoo L."/>
            <person name="Vaario L.-M."/>
            <person name="Yamada A."/>
            <person name="Yan M."/>
            <person name="Wang P."/>
            <person name="Xu J."/>
            <person name="Bruns T."/>
            <person name="Baldrian P."/>
            <person name="Vilgalys R."/>
            <person name="Henrissat B."/>
            <person name="Grigoriev I.V."/>
            <person name="Hibbett D."/>
            <person name="Nagy L.G."/>
            <person name="Martin F.M."/>
        </authorList>
    </citation>
    <scope>NUCLEOTIDE SEQUENCE</scope>
    <source>
        <strain evidence="3">BED1</strain>
    </source>
</reference>
<feature type="signal peptide" evidence="1">
    <location>
        <begin position="1"/>
        <end position="24"/>
    </location>
</feature>
<dbReference type="InterPro" id="IPR001223">
    <property type="entry name" value="Glyco_hydro18_cat"/>
</dbReference>
<comment type="caution">
    <text evidence="3">The sequence shown here is derived from an EMBL/GenBank/DDBJ whole genome shotgun (WGS) entry which is preliminary data.</text>
</comment>
<keyword evidence="1" id="KW-0732">Signal</keyword>
<feature type="chain" id="PRO_5041904523" evidence="1">
    <location>
        <begin position="25"/>
        <end position="328"/>
    </location>
</feature>
<dbReference type="InterPro" id="IPR017853">
    <property type="entry name" value="GH"/>
</dbReference>
<evidence type="ECO:0000313" key="4">
    <source>
        <dbReference type="Proteomes" id="UP001194468"/>
    </source>
</evidence>
<dbReference type="AlphaFoldDB" id="A0AAD4BN35"/>
<accession>A0AAD4BN35</accession>
<name>A0AAD4BN35_BOLED</name>
<gene>
    <name evidence="3" type="ORF">L210DRAFT_3648577</name>
</gene>
<evidence type="ECO:0000256" key="1">
    <source>
        <dbReference type="SAM" id="SignalP"/>
    </source>
</evidence>
<reference evidence="3" key="2">
    <citation type="journal article" date="2020" name="Nat. Commun.">
        <title>Large-scale genome sequencing of mycorrhizal fungi provides insights into the early evolution of symbiotic traits.</title>
        <authorList>
            <person name="Miyauchi S."/>
            <person name="Kiss E."/>
            <person name="Kuo A."/>
            <person name="Drula E."/>
            <person name="Kohler A."/>
            <person name="Sanchez-Garcia M."/>
            <person name="Morin E."/>
            <person name="Andreopoulos B."/>
            <person name="Barry K.W."/>
            <person name="Bonito G."/>
            <person name="Buee M."/>
            <person name="Carver A."/>
            <person name="Chen C."/>
            <person name="Cichocki N."/>
            <person name="Clum A."/>
            <person name="Culley D."/>
            <person name="Crous P.W."/>
            <person name="Fauchery L."/>
            <person name="Girlanda M."/>
            <person name="Hayes R.D."/>
            <person name="Keri Z."/>
            <person name="LaButti K."/>
            <person name="Lipzen A."/>
            <person name="Lombard V."/>
            <person name="Magnuson J."/>
            <person name="Maillard F."/>
            <person name="Murat C."/>
            <person name="Nolan M."/>
            <person name="Ohm R.A."/>
            <person name="Pangilinan J."/>
            <person name="Pereira M.F."/>
            <person name="Perotto S."/>
            <person name="Peter M."/>
            <person name="Pfister S."/>
            <person name="Riley R."/>
            <person name="Sitrit Y."/>
            <person name="Stielow J.B."/>
            <person name="Szollosi G."/>
            <person name="Zifcakova L."/>
            <person name="Stursova M."/>
            <person name="Spatafora J.W."/>
            <person name="Tedersoo L."/>
            <person name="Vaario L.M."/>
            <person name="Yamada A."/>
            <person name="Yan M."/>
            <person name="Wang P."/>
            <person name="Xu J."/>
            <person name="Bruns T."/>
            <person name="Baldrian P."/>
            <person name="Vilgalys R."/>
            <person name="Dunand C."/>
            <person name="Henrissat B."/>
            <person name="Grigoriev I.V."/>
            <person name="Hibbett D."/>
            <person name="Nagy L.G."/>
            <person name="Martin F.M."/>
        </authorList>
    </citation>
    <scope>NUCLEOTIDE SEQUENCE</scope>
    <source>
        <strain evidence="3">BED1</strain>
    </source>
</reference>
<evidence type="ECO:0000313" key="3">
    <source>
        <dbReference type="EMBL" id="KAF8435384.1"/>
    </source>
</evidence>
<dbReference type="Proteomes" id="UP001194468">
    <property type="component" value="Unassembled WGS sequence"/>
</dbReference>
<dbReference type="PROSITE" id="PS51910">
    <property type="entry name" value="GH18_2"/>
    <property type="match status" value="1"/>
</dbReference>
<dbReference type="Pfam" id="PF00704">
    <property type="entry name" value="Glyco_hydro_18"/>
    <property type="match status" value="1"/>
</dbReference>
<evidence type="ECO:0000259" key="2">
    <source>
        <dbReference type="PROSITE" id="PS51910"/>
    </source>
</evidence>
<dbReference type="EMBL" id="WHUW01000025">
    <property type="protein sequence ID" value="KAF8435384.1"/>
    <property type="molecule type" value="Genomic_DNA"/>
</dbReference>
<dbReference type="Gene3D" id="3.20.20.80">
    <property type="entry name" value="Glycosidases"/>
    <property type="match status" value="1"/>
</dbReference>
<dbReference type="SUPFAM" id="SSF51445">
    <property type="entry name" value="(Trans)glycosidases"/>
    <property type="match status" value="1"/>
</dbReference>
<dbReference type="CDD" id="cd00598">
    <property type="entry name" value="GH18_chitinase-like"/>
    <property type="match status" value="1"/>
</dbReference>
<dbReference type="GO" id="GO:0016787">
    <property type="term" value="F:hydrolase activity"/>
    <property type="evidence" value="ECO:0007669"/>
    <property type="project" value="UniProtKB-KW"/>
</dbReference>
<organism evidence="3 4">
    <name type="scientific">Boletus edulis BED1</name>
    <dbReference type="NCBI Taxonomy" id="1328754"/>
    <lineage>
        <taxon>Eukaryota</taxon>
        <taxon>Fungi</taxon>
        <taxon>Dikarya</taxon>
        <taxon>Basidiomycota</taxon>
        <taxon>Agaricomycotina</taxon>
        <taxon>Agaricomycetes</taxon>
        <taxon>Agaricomycetidae</taxon>
        <taxon>Boletales</taxon>
        <taxon>Boletineae</taxon>
        <taxon>Boletaceae</taxon>
        <taxon>Boletoideae</taxon>
        <taxon>Boletus</taxon>
    </lineage>
</organism>
<protein>
    <submittedName>
        <fullName evidence="3">Glycoside hydrolase family 18 protein</fullName>
    </submittedName>
</protein>
<feature type="domain" description="GH18" evidence="2">
    <location>
        <begin position="52"/>
        <end position="328"/>
    </location>
</feature>
<proteinExistence type="predicted"/>
<sequence length="328" mass="36338">MVLLLRFGVTAVLTTFSLLGSTQAQADRLVDKLRSLSPGARDLLKGFTPATSRFMVYDDTRVSSLPKAEDLQGYNVYALSFWRTIGPCDLALEWQGFTNNERISYLNEYNSAGISIIVAAFGDSEQPTTAKADPVTVADDLANWVVKYGLHGVDIDYEDFAAFFNSKAVTAEPWLISLTQQLRVNLPQGDYILTHAPVAPWFSPNVWIGGGYLHVDQTVGYLIDWYNVQFYNQGETEFTTCTSLLHQSSSHWPESALFQIVAHGVDPGKLVIGKPARPEDVHSGYMSPKDLHSCIQEAHAVGWDAGVMGWKYPYASSTWINTVRGNTI</sequence>
<keyword evidence="4" id="KW-1185">Reference proteome</keyword>
<dbReference type="GO" id="GO:0005975">
    <property type="term" value="P:carbohydrate metabolic process"/>
    <property type="evidence" value="ECO:0007669"/>
    <property type="project" value="InterPro"/>
</dbReference>